<evidence type="ECO:0000259" key="12">
    <source>
        <dbReference type="PROSITE" id="PS50240"/>
    </source>
</evidence>
<dbReference type="AlphaFoldDB" id="A0AAV2LIY3"/>
<evidence type="ECO:0000256" key="3">
    <source>
        <dbReference type="ARBA" id="ARBA00022572"/>
    </source>
</evidence>
<reference evidence="13 14" key="1">
    <citation type="submission" date="2024-04" db="EMBL/GenBank/DDBJ databases">
        <authorList>
            <person name="Waldvogel A.-M."/>
            <person name="Schoenle A."/>
        </authorList>
    </citation>
    <scope>NUCLEOTIDE SEQUENCE [LARGE SCALE GENOMIC DNA]</scope>
</reference>
<keyword evidence="2" id="KW-0964">Secreted</keyword>
<evidence type="ECO:0000256" key="10">
    <source>
        <dbReference type="PROSITE-ProRule" id="PRU00121"/>
    </source>
</evidence>
<dbReference type="InterPro" id="IPR050127">
    <property type="entry name" value="Serine_Proteases_S1"/>
</dbReference>
<evidence type="ECO:0000256" key="7">
    <source>
        <dbReference type="ARBA" id="ARBA00023157"/>
    </source>
</evidence>
<comment type="catalytic activity">
    <reaction evidence="8">
        <text>Preferential cleavage: Arg-|-Xaa, Lys-|-Xaa.</text>
        <dbReference type="EC" id="3.4.21.4"/>
    </reaction>
</comment>
<dbReference type="InterPro" id="IPR043504">
    <property type="entry name" value="Peptidase_S1_PA_chymotrypsin"/>
</dbReference>
<dbReference type="InterPro" id="IPR018114">
    <property type="entry name" value="TRYPSIN_HIS"/>
</dbReference>
<keyword evidence="3 10" id="KW-0420">Kringle</keyword>
<dbReference type="Pfam" id="PF00051">
    <property type="entry name" value="Kringle"/>
    <property type="match status" value="1"/>
</dbReference>
<evidence type="ECO:0000259" key="11">
    <source>
        <dbReference type="PROSITE" id="PS50070"/>
    </source>
</evidence>
<evidence type="ECO:0000256" key="9">
    <source>
        <dbReference type="ARBA" id="ARBA00038868"/>
    </source>
</evidence>
<keyword evidence="7" id="KW-1015">Disulfide bond</keyword>
<dbReference type="GO" id="GO:0005615">
    <property type="term" value="C:extracellular space"/>
    <property type="evidence" value="ECO:0007669"/>
    <property type="project" value="TreeGrafter"/>
</dbReference>
<dbReference type="Pfam" id="PF00089">
    <property type="entry name" value="Trypsin"/>
    <property type="match status" value="1"/>
</dbReference>
<dbReference type="SUPFAM" id="SSF57440">
    <property type="entry name" value="Kringle-like"/>
    <property type="match status" value="1"/>
</dbReference>
<dbReference type="EMBL" id="OZ035845">
    <property type="protein sequence ID" value="CAL1600333.1"/>
    <property type="molecule type" value="Genomic_DNA"/>
</dbReference>
<dbReference type="GO" id="GO:0004252">
    <property type="term" value="F:serine-type endopeptidase activity"/>
    <property type="evidence" value="ECO:0007669"/>
    <property type="project" value="UniProtKB-EC"/>
</dbReference>
<dbReference type="InterPro" id="IPR013806">
    <property type="entry name" value="Kringle-like"/>
</dbReference>
<keyword evidence="6" id="KW-0720">Serine protease</keyword>
<sequence>MVVAVPLLNVRESHGLHLSRRGLSGLAFLLHPGKSGNPFSQFPDFDGLERNNHSRNPDGDIKPWCYVRRGGRLAFDYCRVQKCPEVPTPPAPTVSPTTQFSQCGVEKPNRASRIFGGSRAFPGSNPWQASVQSRSRGSSLSYGHICGGILLNSCWVLTAAHCMERNKEYQVVLGGVNLLKQEDMDQTIAVTDTYVHEERDPCSFVQRRRSAEAQTHRRSSVCEGNSVCESSVSSCRKTRNTAATC</sequence>
<dbReference type="EC" id="3.4.21.4" evidence="9"/>
<dbReference type="Proteomes" id="UP001497482">
    <property type="component" value="Chromosome 23"/>
</dbReference>
<evidence type="ECO:0000256" key="6">
    <source>
        <dbReference type="ARBA" id="ARBA00022825"/>
    </source>
</evidence>
<dbReference type="PANTHER" id="PTHR24264:SF40">
    <property type="entry name" value="HYALURONAN-BINDING PROTEIN 2"/>
    <property type="match status" value="1"/>
</dbReference>
<dbReference type="PANTHER" id="PTHR24264">
    <property type="entry name" value="TRYPSIN-RELATED"/>
    <property type="match status" value="1"/>
</dbReference>
<keyword evidence="14" id="KW-1185">Reference proteome</keyword>
<organism evidence="13 14">
    <name type="scientific">Knipowitschia caucasica</name>
    <name type="common">Caucasian dwarf goby</name>
    <name type="synonym">Pomatoschistus caucasicus</name>
    <dbReference type="NCBI Taxonomy" id="637954"/>
    <lineage>
        <taxon>Eukaryota</taxon>
        <taxon>Metazoa</taxon>
        <taxon>Chordata</taxon>
        <taxon>Craniata</taxon>
        <taxon>Vertebrata</taxon>
        <taxon>Euteleostomi</taxon>
        <taxon>Actinopterygii</taxon>
        <taxon>Neopterygii</taxon>
        <taxon>Teleostei</taxon>
        <taxon>Neoteleostei</taxon>
        <taxon>Acanthomorphata</taxon>
        <taxon>Gobiaria</taxon>
        <taxon>Gobiiformes</taxon>
        <taxon>Gobioidei</taxon>
        <taxon>Gobiidae</taxon>
        <taxon>Gobiinae</taxon>
        <taxon>Knipowitschia</taxon>
    </lineage>
</organism>
<dbReference type="InterPro" id="IPR000001">
    <property type="entry name" value="Kringle"/>
</dbReference>
<evidence type="ECO:0000313" key="13">
    <source>
        <dbReference type="EMBL" id="CAL1600333.1"/>
    </source>
</evidence>
<dbReference type="PROSITE" id="PS50070">
    <property type="entry name" value="KRINGLE_2"/>
    <property type="match status" value="1"/>
</dbReference>
<keyword evidence="5" id="KW-0378">Hydrolase</keyword>
<dbReference type="SMART" id="SM00130">
    <property type="entry name" value="KR"/>
    <property type="match status" value="1"/>
</dbReference>
<keyword evidence="4" id="KW-0645">Protease</keyword>
<accession>A0AAV2LIY3</accession>
<dbReference type="PRINTS" id="PR00018">
    <property type="entry name" value="KRINGLE"/>
</dbReference>
<evidence type="ECO:0000256" key="2">
    <source>
        <dbReference type="ARBA" id="ARBA00022525"/>
    </source>
</evidence>
<dbReference type="InterPro" id="IPR001254">
    <property type="entry name" value="Trypsin_dom"/>
</dbReference>
<dbReference type="PROSITE" id="PS00134">
    <property type="entry name" value="TRYPSIN_HIS"/>
    <property type="match status" value="1"/>
</dbReference>
<evidence type="ECO:0000256" key="5">
    <source>
        <dbReference type="ARBA" id="ARBA00022801"/>
    </source>
</evidence>
<gene>
    <name evidence="13" type="ORF">KC01_LOCUS28431</name>
</gene>
<evidence type="ECO:0000313" key="14">
    <source>
        <dbReference type="Proteomes" id="UP001497482"/>
    </source>
</evidence>
<proteinExistence type="predicted"/>
<protein>
    <recommendedName>
        <fullName evidence="9">trypsin</fullName>
        <ecNumber evidence="9">3.4.21.4</ecNumber>
    </recommendedName>
</protein>
<feature type="domain" description="Kringle" evidence="11">
    <location>
        <begin position="40"/>
        <end position="83"/>
    </location>
</feature>
<dbReference type="Gene3D" id="2.40.10.10">
    <property type="entry name" value="Trypsin-like serine proteases"/>
    <property type="match status" value="1"/>
</dbReference>
<dbReference type="Gene3D" id="2.40.20.10">
    <property type="entry name" value="Plasminogen Kringle 4"/>
    <property type="match status" value="1"/>
</dbReference>
<evidence type="ECO:0000256" key="8">
    <source>
        <dbReference type="ARBA" id="ARBA00036320"/>
    </source>
</evidence>
<dbReference type="PROSITE" id="PS50240">
    <property type="entry name" value="TRYPSIN_DOM"/>
    <property type="match status" value="1"/>
</dbReference>
<feature type="domain" description="Peptidase S1" evidence="12">
    <location>
        <begin position="114"/>
        <end position="200"/>
    </location>
</feature>
<evidence type="ECO:0000256" key="1">
    <source>
        <dbReference type="ARBA" id="ARBA00004613"/>
    </source>
</evidence>
<dbReference type="InterPro" id="IPR038178">
    <property type="entry name" value="Kringle_sf"/>
</dbReference>
<comment type="subcellular location">
    <subcellularLocation>
        <location evidence="1">Secreted</location>
    </subcellularLocation>
</comment>
<name>A0AAV2LIY3_KNICA</name>
<dbReference type="SUPFAM" id="SSF50494">
    <property type="entry name" value="Trypsin-like serine proteases"/>
    <property type="match status" value="1"/>
</dbReference>
<dbReference type="InterPro" id="IPR009003">
    <property type="entry name" value="Peptidase_S1_PA"/>
</dbReference>
<evidence type="ECO:0000256" key="4">
    <source>
        <dbReference type="ARBA" id="ARBA00022670"/>
    </source>
</evidence>
<comment type="caution">
    <text evidence="10">Lacks conserved residue(s) required for the propagation of feature annotation.</text>
</comment>
<dbReference type="GO" id="GO:0006508">
    <property type="term" value="P:proteolysis"/>
    <property type="evidence" value="ECO:0007669"/>
    <property type="project" value="UniProtKB-KW"/>
</dbReference>